<evidence type="ECO:0000256" key="2">
    <source>
        <dbReference type="ARBA" id="ARBA00006604"/>
    </source>
</evidence>
<dbReference type="Gene3D" id="1.10.1390.10">
    <property type="match status" value="1"/>
</dbReference>
<comment type="similarity">
    <text evidence="2 10">Belongs to the GPI family.</text>
</comment>
<dbReference type="EC" id="5.3.1.9" evidence="3 10"/>
<dbReference type="GO" id="GO:0051156">
    <property type="term" value="P:glucose 6-phosphate metabolic process"/>
    <property type="evidence" value="ECO:0007669"/>
    <property type="project" value="TreeGrafter"/>
</dbReference>
<protein>
    <recommendedName>
        <fullName evidence="4 10">Glucose-6-phosphate isomerase</fullName>
        <ecNumber evidence="3 10">5.3.1.9</ecNumber>
    </recommendedName>
</protein>
<dbReference type="PANTHER" id="PTHR11469:SF5">
    <property type="entry name" value="GLUCOSE-6-PHOSPHATE ISOMERASE"/>
    <property type="match status" value="1"/>
</dbReference>
<dbReference type="GO" id="GO:0004347">
    <property type="term" value="F:glucose-6-phosphate isomerase activity"/>
    <property type="evidence" value="ECO:0007669"/>
    <property type="project" value="UniProtKB-EC"/>
</dbReference>
<dbReference type="GO" id="GO:0097367">
    <property type="term" value="F:carbohydrate derivative binding"/>
    <property type="evidence" value="ECO:0007669"/>
    <property type="project" value="InterPro"/>
</dbReference>
<dbReference type="Gene3D" id="3.40.50.10490">
    <property type="entry name" value="Glucose-6-phosphate isomerase like protein, domain 1"/>
    <property type="match status" value="2"/>
</dbReference>
<dbReference type="PANTHER" id="PTHR11469">
    <property type="entry name" value="GLUCOSE-6-PHOSPHATE ISOMERASE"/>
    <property type="match status" value="1"/>
</dbReference>
<proteinExistence type="inferred from homology"/>
<dbReference type="GO" id="GO:0006094">
    <property type="term" value="P:gluconeogenesis"/>
    <property type="evidence" value="ECO:0007669"/>
    <property type="project" value="UniProtKB-KW"/>
</dbReference>
<dbReference type="PROSITE" id="PS00174">
    <property type="entry name" value="P_GLUCOSE_ISOMERASE_2"/>
    <property type="match status" value="1"/>
</dbReference>
<reference evidence="11" key="2">
    <citation type="submission" date="2025-08" db="UniProtKB">
        <authorList>
            <consortium name="Ensembl"/>
        </authorList>
    </citation>
    <scope>IDENTIFICATION</scope>
</reference>
<dbReference type="PROSITE" id="PS51463">
    <property type="entry name" value="P_GLUCOSE_ISOMERASE_3"/>
    <property type="match status" value="1"/>
</dbReference>
<dbReference type="FunFam" id="1.10.1390.10:FF:000001">
    <property type="entry name" value="Glucose-6-phosphate isomerase"/>
    <property type="match status" value="1"/>
</dbReference>
<keyword evidence="6 10" id="KW-0324">Glycolysis</keyword>
<dbReference type="UniPathway" id="UPA00109">
    <property type="reaction ID" value="UER00181"/>
</dbReference>
<reference evidence="12" key="1">
    <citation type="submission" date="2018-06" db="EMBL/GenBank/DDBJ databases">
        <title>Genome assembly of Danube salmon.</title>
        <authorList>
            <person name="Macqueen D.J."/>
            <person name="Gundappa M.K."/>
        </authorList>
    </citation>
    <scope>NUCLEOTIDE SEQUENCE [LARGE SCALE GENOMIC DNA]</scope>
</reference>
<keyword evidence="7 10" id="KW-0413">Isomerase</keyword>
<dbReference type="NCBIfam" id="NF001211">
    <property type="entry name" value="PRK00179.1"/>
    <property type="match status" value="1"/>
</dbReference>
<dbReference type="GO" id="GO:0005829">
    <property type="term" value="C:cytosol"/>
    <property type="evidence" value="ECO:0007669"/>
    <property type="project" value="TreeGrafter"/>
</dbReference>
<dbReference type="InterPro" id="IPR023096">
    <property type="entry name" value="G6P_Isomerase_C"/>
</dbReference>
<dbReference type="GO" id="GO:0006096">
    <property type="term" value="P:glycolytic process"/>
    <property type="evidence" value="ECO:0007669"/>
    <property type="project" value="UniProtKB-UniPathway"/>
</dbReference>
<keyword evidence="5 10" id="KW-0312">Gluconeogenesis</keyword>
<evidence type="ECO:0000256" key="5">
    <source>
        <dbReference type="ARBA" id="ARBA00022432"/>
    </source>
</evidence>
<comment type="pathway">
    <text evidence="1 10">Carbohydrate degradation; glycolysis; D-glyceraldehyde 3-phosphate and glycerone phosphate from D-glucose: step 2/4.</text>
</comment>
<evidence type="ECO:0000256" key="8">
    <source>
        <dbReference type="ARBA" id="ARBA00029321"/>
    </source>
</evidence>
<dbReference type="InterPro" id="IPR018189">
    <property type="entry name" value="Phosphoglucose_isomerase_CS"/>
</dbReference>
<comment type="function">
    <text evidence="9">In the cytoplasm, catalyzes the conversion of glucose-6-phosphate to fructose-6-phosphate, the second step in glycolysis, and the reverse reaction during gluconeogenesis. Besides it's role as a glycolytic enzyme, also acts as a secreted cytokine: acts as an angiogenic factor (AMF) that stimulates endothelial cell motility. Acts as a neurotrophic factor, neuroleukin, for spinal and sensory neurons. It is secreted by lectin-stimulated T-cells and induces immunoglobulin secretion.</text>
</comment>
<dbReference type="CDD" id="cd05016">
    <property type="entry name" value="SIS_PGI_2"/>
    <property type="match status" value="1"/>
</dbReference>
<dbReference type="PROSITE" id="PS00765">
    <property type="entry name" value="P_GLUCOSE_ISOMERASE_1"/>
    <property type="match status" value="1"/>
</dbReference>
<dbReference type="PRINTS" id="PR00662">
    <property type="entry name" value="G6PISOMERASE"/>
</dbReference>
<keyword evidence="12" id="KW-1185">Reference proteome</keyword>
<dbReference type="GeneTree" id="ENSGT00390000000707"/>
<dbReference type="Ensembl" id="ENSHHUT00000049423.1">
    <property type="protein sequence ID" value="ENSHHUP00000047681.1"/>
    <property type="gene ID" value="ENSHHUG00000028573.1"/>
</dbReference>
<evidence type="ECO:0000256" key="7">
    <source>
        <dbReference type="ARBA" id="ARBA00023235"/>
    </source>
</evidence>
<dbReference type="InterPro" id="IPR001672">
    <property type="entry name" value="G6P_Isomerase"/>
</dbReference>
<evidence type="ECO:0000313" key="12">
    <source>
        <dbReference type="Proteomes" id="UP000314982"/>
    </source>
</evidence>
<dbReference type="CDD" id="cd05015">
    <property type="entry name" value="SIS_PGI_1"/>
    <property type="match status" value="1"/>
</dbReference>
<evidence type="ECO:0000256" key="4">
    <source>
        <dbReference type="ARBA" id="ARBA00018388"/>
    </source>
</evidence>
<accession>A0A4W5N7T5</accession>
<evidence type="ECO:0000256" key="9">
    <source>
        <dbReference type="ARBA" id="ARBA00046209"/>
    </source>
</evidence>
<evidence type="ECO:0000256" key="10">
    <source>
        <dbReference type="RuleBase" id="RU000612"/>
    </source>
</evidence>
<evidence type="ECO:0000256" key="3">
    <source>
        <dbReference type="ARBA" id="ARBA00011952"/>
    </source>
</evidence>
<organism evidence="11 12">
    <name type="scientific">Hucho hucho</name>
    <name type="common">huchen</name>
    <dbReference type="NCBI Taxonomy" id="62062"/>
    <lineage>
        <taxon>Eukaryota</taxon>
        <taxon>Metazoa</taxon>
        <taxon>Chordata</taxon>
        <taxon>Craniata</taxon>
        <taxon>Vertebrata</taxon>
        <taxon>Euteleostomi</taxon>
        <taxon>Actinopterygii</taxon>
        <taxon>Neopterygii</taxon>
        <taxon>Teleostei</taxon>
        <taxon>Protacanthopterygii</taxon>
        <taxon>Salmoniformes</taxon>
        <taxon>Salmonidae</taxon>
        <taxon>Salmoninae</taxon>
        <taxon>Hucho</taxon>
    </lineage>
</organism>
<evidence type="ECO:0000256" key="1">
    <source>
        <dbReference type="ARBA" id="ARBA00004926"/>
    </source>
</evidence>
<dbReference type="Pfam" id="PF00342">
    <property type="entry name" value="PGI"/>
    <property type="match status" value="1"/>
</dbReference>
<reference evidence="11" key="3">
    <citation type="submission" date="2025-09" db="UniProtKB">
        <authorList>
            <consortium name="Ensembl"/>
        </authorList>
    </citation>
    <scope>IDENTIFICATION</scope>
</reference>
<dbReference type="FunFam" id="3.40.50.10490:FF:000004">
    <property type="entry name" value="Glucose-6-phosphate isomerase"/>
    <property type="match status" value="1"/>
</dbReference>
<evidence type="ECO:0000313" key="11">
    <source>
        <dbReference type="Ensembl" id="ENSHHUP00000047681.1"/>
    </source>
</evidence>
<comment type="catalytic activity">
    <reaction evidence="8 10">
        <text>alpha-D-glucose 6-phosphate = beta-D-fructose 6-phosphate</text>
        <dbReference type="Rhea" id="RHEA:11816"/>
        <dbReference type="ChEBI" id="CHEBI:57634"/>
        <dbReference type="ChEBI" id="CHEBI:58225"/>
        <dbReference type="EC" id="5.3.1.9"/>
    </reaction>
</comment>
<dbReference type="AlphaFoldDB" id="A0A4W5N7T5"/>
<dbReference type="Proteomes" id="UP000314982">
    <property type="component" value="Unassembled WGS sequence"/>
</dbReference>
<dbReference type="HAMAP" id="MF_00473">
    <property type="entry name" value="G6P_isomerase"/>
    <property type="match status" value="1"/>
</dbReference>
<dbReference type="InterPro" id="IPR035482">
    <property type="entry name" value="SIS_PGI_2"/>
</dbReference>
<dbReference type="InterPro" id="IPR046348">
    <property type="entry name" value="SIS_dom_sf"/>
</dbReference>
<dbReference type="InterPro" id="IPR035476">
    <property type="entry name" value="SIS_PGI_1"/>
</dbReference>
<dbReference type="SUPFAM" id="SSF53697">
    <property type="entry name" value="SIS domain"/>
    <property type="match status" value="1"/>
</dbReference>
<name>A0A4W5N7T5_9TELE</name>
<sequence length="553" mass="62028">MGLSSDPHFQKLEQWYKSKAGNLNMRDMFDADMDRFSKFSTTLETDDGDILLDYSKNLVNEEVMRMLLAMAKSMGVEEARDKMFSGEKINFTEGRAVLHIALRNRSNTPINVDGQDVMPEVNRVLDKMKAFCHKVRSGEWKGFSGKAITDVVNIGIGGSDLGPLMVTEALKPYSKGGPNVWFVSNIDGTHMAKTLAQLNAETTLFIIASKTFTTQETITNAESARDWFLQTANDQSAVAKHFVALSTNAPKVQAFGIDTNNMFEFWDWVGGRYSLWSAIGLSIALHIGFENFEQLLAGAHWMDNHFRSTPLEQNVPVLLAVLGVWYINFFQAETHAMLPYDQYMHRFAAYFQQGDMESNGKYITKDGARVNYHTGPIVWGEPGTNGQHAFYQLIHQGTRMIPADFLIPAQTQHPIRDSLHHKILMANFLAQTEALMKGKTSDEARKELEATGLGGAELEKLLPHKVFQGNKPSNSIVFKKLSPFILGALVAMYEHKIFVQGVMWNINSYDQWGVELGKQLAKAIEPELRDSSEVHTHDSSTNGLINFLKKNSA</sequence>
<dbReference type="GO" id="GO:0048029">
    <property type="term" value="F:monosaccharide binding"/>
    <property type="evidence" value="ECO:0007669"/>
    <property type="project" value="TreeGrafter"/>
</dbReference>
<evidence type="ECO:0000256" key="6">
    <source>
        <dbReference type="ARBA" id="ARBA00023152"/>
    </source>
</evidence>